<dbReference type="AlphaFoldDB" id="A0AA38MAZ3"/>
<name>A0AA38MAZ3_9CUCU</name>
<sequence length="108" mass="12522">MCANICISGTASPRSWYLQPQTHNRGRDRTERILQAEEQILKHDEEEPDISTHRLAAEVGVSQSVVHRILTERGHIHSMFKCKVWCQTSVRIKSRSHEALPNIFRTYL</sequence>
<protein>
    <submittedName>
        <fullName evidence="1">Uncharacterized protein</fullName>
    </submittedName>
</protein>
<dbReference type="Proteomes" id="UP001168821">
    <property type="component" value="Unassembled WGS sequence"/>
</dbReference>
<reference evidence="1" key="1">
    <citation type="journal article" date="2023" name="G3 (Bethesda)">
        <title>Whole genome assemblies of Zophobas morio and Tenebrio molitor.</title>
        <authorList>
            <person name="Kaur S."/>
            <person name="Stinson S.A."/>
            <person name="diCenzo G.C."/>
        </authorList>
    </citation>
    <scope>NUCLEOTIDE SEQUENCE</scope>
    <source>
        <strain evidence="1">QUZm001</strain>
    </source>
</reference>
<dbReference type="EMBL" id="JALNTZ010000006">
    <property type="protein sequence ID" value="KAJ3650360.1"/>
    <property type="molecule type" value="Genomic_DNA"/>
</dbReference>
<comment type="caution">
    <text evidence="1">The sequence shown here is derived from an EMBL/GenBank/DDBJ whole genome shotgun (WGS) entry which is preliminary data.</text>
</comment>
<gene>
    <name evidence="1" type="ORF">Zmor_022053</name>
</gene>
<evidence type="ECO:0000313" key="2">
    <source>
        <dbReference type="Proteomes" id="UP001168821"/>
    </source>
</evidence>
<accession>A0AA38MAZ3</accession>
<organism evidence="1 2">
    <name type="scientific">Zophobas morio</name>
    <dbReference type="NCBI Taxonomy" id="2755281"/>
    <lineage>
        <taxon>Eukaryota</taxon>
        <taxon>Metazoa</taxon>
        <taxon>Ecdysozoa</taxon>
        <taxon>Arthropoda</taxon>
        <taxon>Hexapoda</taxon>
        <taxon>Insecta</taxon>
        <taxon>Pterygota</taxon>
        <taxon>Neoptera</taxon>
        <taxon>Endopterygota</taxon>
        <taxon>Coleoptera</taxon>
        <taxon>Polyphaga</taxon>
        <taxon>Cucujiformia</taxon>
        <taxon>Tenebrionidae</taxon>
        <taxon>Zophobas</taxon>
    </lineage>
</organism>
<proteinExistence type="predicted"/>
<evidence type="ECO:0000313" key="1">
    <source>
        <dbReference type="EMBL" id="KAJ3650360.1"/>
    </source>
</evidence>
<keyword evidence="2" id="KW-1185">Reference proteome</keyword>